<proteinExistence type="predicted"/>
<sequence length="404" mass="45946">MKLKGHKIIVFGLPRFDAPIESTNYTTARLLARENEVYYVENPFTVRDFMRLRKSPEYQVRKQHFSMWNSSVIDTEEPNLKIIIPPLMLSVNFLPENGLFRNALKVNEYLIRTKLKTIINARRIRDYIYINSFNFHYPGLADGLDPALTVYHCLDPMVLPFNRRHGVVSEDILVKESDVVICSSRQLYTEKKALNPSTYFVANAADLSLSVRAMNPELDVYPDIAKLKKPVIGYLGAIERRIDYDLLKVVIDLNPDKTFAMVGPVSREFVPDWFYNTSNVHVLGAVEYRHMPAVIKGFDVALIPFKKDDVSSSIFPLKLFEYLGAGKPVVSLDFNPDLADFTLDTVAYCSNAASFSKAIQDALNSDSQEAQLHRVEIAADNTWQNRVDAIAEIIYNHLAQKGKA</sequence>
<accession>A0ABX7I235</accession>
<dbReference type="Proteomes" id="UP000612680">
    <property type="component" value="Chromosome"/>
</dbReference>
<name>A0ABX7I235_9BACT</name>
<gene>
    <name evidence="1" type="ORF">HWI92_00930</name>
</gene>
<dbReference type="Gene3D" id="3.40.50.2000">
    <property type="entry name" value="Glycogen Phosphorylase B"/>
    <property type="match status" value="1"/>
</dbReference>
<dbReference type="EMBL" id="CP056775">
    <property type="protein sequence ID" value="QRQ99576.1"/>
    <property type="molecule type" value="Genomic_DNA"/>
</dbReference>
<organism evidence="1 2">
    <name type="scientific">Dyadobacter sandarakinus</name>
    <dbReference type="NCBI Taxonomy" id="2747268"/>
    <lineage>
        <taxon>Bacteria</taxon>
        <taxon>Pseudomonadati</taxon>
        <taxon>Bacteroidota</taxon>
        <taxon>Cytophagia</taxon>
        <taxon>Cytophagales</taxon>
        <taxon>Spirosomataceae</taxon>
        <taxon>Dyadobacter</taxon>
    </lineage>
</organism>
<evidence type="ECO:0000313" key="1">
    <source>
        <dbReference type="EMBL" id="QRQ99576.1"/>
    </source>
</evidence>
<protein>
    <submittedName>
        <fullName evidence="1">Glycosyltransferase</fullName>
    </submittedName>
</protein>
<dbReference type="RefSeq" id="WP_204660337.1">
    <property type="nucleotide sequence ID" value="NZ_CP056775.1"/>
</dbReference>
<dbReference type="Pfam" id="PF13692">
    <property type="entry name" value="Glyco_trans_1_4"/>
    <property type="match status" value="1"/>
</dbReference>
<keyword evidence="2" id="KW-1185">Reference proteome</keyword>
<evidence type="ECO:0000313" key="2">
    <source>
        <dbReference type="Proteomes" id="UP000612680"/>
    </source>
</evidence>
<dbReference type="SUPFAM" id="SSF53756">
    <property type="entry name" value="UDP-Glycosyltransferase/glycogen phosphorylase"/>
    <property type="match status" value="1"/>
</dbReference>
<reference evidence="1 2" key="1">
    <citation type="submission" date="2020-06" db="EMBL/GenBank/DDBJ databases">
        <title>Dyadobacter sandarakinus sp. nov., isolated from the soil of the Arctic Yellow River Station.</title>
        <authorList>
            <person name="Zhang Y."/>
            <person name="Peng F."/>
        </authorList>
    </citation>
    <scope>NUCLEOTIDE SEQUENCE [LARGE SCALE GENOMIC DNA]</scope>
    <source>
        <strain evidence="1 2">Q3-56</strain>
    </source>
</reference>